<dbReference type="InterPro" id="IPR039430">
    <property type="entry name" value="Thymidylate_kin-like_dom"/>
</dbReference>
<dbReference type="AlphaFoldDB" id="A0A2N3PK04"/>
<dbReference type="OrthoDB" id="9774907at2"/>
<dbReference type="Proteomes" id="UP000233350">
    <property type="component" value="Unassembled WGS sequence"/>
</dbReference>
<keyword evidence="3 8" id="KW-0545">Nucleotide biosynthesis</keyword>
<feature type="domain" description="Thymidylate kinase-like" evidence="9">
    <location>
        <begin position="5"/>
        <end position="182"/>
    </location>
</feature>
<dbReference type="PANTHER" id="PTHR10344:SF4">
    <property type="entry name" value="UMP-CMP KINASE 2, MITOCHONDRIAL"/>
    <property type="match status" value="1"/>
</dbReference>
<dbReference type="InterPro" id="IPR027417">
    <property type="entry name" value="P-loop_NTPase"/>
</dbReference>
<accession>A0A2N3PK04</accession>
<name>A0A2N3PK04_9HELI</name>
<feature type="binding site" evidence="8">
    <location>
        <begin position="7"/>
        <end position="14"/>
    </location>
    <ligand>
        <name>ATP</name>
        <dbReference type="ChEBI" id="CHEBI:30616"/>
    </ligand>
</feature>
<evidence type="ECO:0000256" key="2">
    <source>
        <dbReference type="ARBA" id="ARBA00022679"/>
    </source>
</evidence>
<dbReference type="InterPro" id="IPR018094">
    <property type="entry name" value="Thymidylate_kinase"/>
</dbReference>
<dbReference type="EC" id="2.7.4.9" evidence="8"/>
<keyword evidence="5 8" id="KW-0418">Kinase</keyword>
<comment type="function">
    <text evidence="8">Phosphorylation of dTMP to form dTDP in both de novo and salvage pathways of dTTP synthesis.</text>
</comment>
<dbReference type="EMBL" id="MBPK01000022">
    <property type="protein sequence ID" value="PKT81511.1"/>
    <property type="molecule type" value="Genomic_DNA"/>
</dbReference>
<evidence type="ECO:0000256" key="1">
    <source>
        <dbReference type="ARBA" id="ARBA00009776"/>
    </source>
</evidence>
<evidence type="ECO:0000313" key="10">
    <source>
        <dbReference type="EMBL" id="PKT81511.1"/>
    </source>
</evidence>
<evidence type="ECO:0000256" key="4">
    <source>
        <dbReference type="ARBA" id="ARBA00022741"/>
    </source>
</evidence>
<dbReference type="RefSeq" id="WP_040498694.1">
    <property type="nucleotide sequence ID" value="NZ_CABKOI010000020.1"/>
</dbReference>
<evidence type="ECO:0000256" key="3">
    <source>
        <dbReference type="ARBA" id="ARBA00022727"/>
    </source>
</evidence>
<keyword evidence="6 8" id="KW-0067">ATP-binding</keyword>
<evidence type="ECO:0000256" key="6">
    <source>
        <dbReference type="ARBA" id="ARBA00022840"/>
    </source>
</evidence>
<dbReference type="NCBIfam" id="TIGR00041">
    <property type="entry name" value="DTMP_kinase"/>
    <property type="match status" value="1"/>
</dbReference>
<evidence type="ECO:0000256" key="7">
    <source>
        <dbReference type="ARBA" id="ARBA00048743"/>
    </source>
</evidence>
<dbReference type="CDD" id="cd01672">
    <property type="entry name" value="TMPK"/>
    <property type="match status" value="1"/>
</dbReference>
<dbReference type="GO" id="GO:0004798">
    <property type="term" value="F:dTMP kinase activity"/>
    <property type="evidence" value="ECO:0007669"/>
    <property type="project" value="UniProtKB-UniRule"/>
</dbReference>
<dbReference type="STRING" id="556267.HWAG_01098"/>
<reference evidence="10 11" key="1">
    <citation type="submission" date="2016-07" db="EMBL/GenBank/DDBJ databases">
        <title>Detection of Helicobacter winghamensis from caecal content of red fox (Vulpes vulpes).</title>
        <authorList>
            <person name="Zanoni R.G."/>
            <person name="Florio D."/>
            <person name="Caffara M."/>
            <person name="Renzi M."/>
            <person name="Parisi A."/>
            <person name="Pasquali F."/>
            <person name="Manfreda G."/>
        </authorList>
    </citation>
    <scope>NUCLEOTIDE SEQUENCE [LARGE SCALE GENOMIC DNA]</scope>
    <source>
        <strain evidence="10 11">295_13</strain>
    </source>
</reference>
<evidence type="ECO:0000259" key="9">
    <source>
        <dbReference type="Pfam" id="PF02223"/>
    </source>
</evidence>
<sequence length="188" mass="21344">MYIALEGIDTAGKSTQVARLKEVFKDAVFTFEPGATPLGKHIREILLNTEIVSPKAEMLLFLADRAEHFASVIAPNLDKLILSDRSLISGIAYARDFDMEMLESFNAFVLENILPNKAILLELDKQTLEYRLNQKGRDKIEQRGIDYLLDLQERLKEAMEFLKIESLVINASLPQDSITKQIVEFIQS</sequence>
<dbReference type="PANTHER" id="PTHR10344">
    <property type="entry name" value="THYMIDYLATE KINASE"/>
    <property type="match status" value="1"/>
</dbReference>
<evidence type="ECO:0000256" key="8">
    <source>
        <dbReference type="HAMAP-Rule" id="MF_00165"/>
    </source>
</evidence>
<dbReference type="GO" id="GO:0006227">
    <property type="term" value="P:dUDP biosynthetic process"/>
    <property type="evidence" value="ECO:0007669"/>
    <property type="project" value="TreeGrafter"/>
</dbReference>
<keyword evidence="2 8" id="KW-0808">Transferase</keyword>
<dbReference type="GO" id="GO:0006233">
    <property type="term" value="P:dTDP biosynthetic process"/>
    <property type="evidence" value="ECO:0007669"/>
    <property type="project" value="InterPro"/>
</dbReference>
<evidence type="ECO:0000313" key="11">
    <source>
        <dbReference type="Proteomes" id="UP000233350"/>
    </source>
</evidence>
<dbReference type="Gene3D" id="3.40.50.300">
    <property type="entry name" value="P-loop containing nucleotide triphosphate hydrolases"/>
    <property type="match status" value="1"/>
</dbReference>
<dbReference type="SUPFAM" id="SSF52540">
    <property type="entry name" value="P-loop containing nucleoside triphosphate hydrolases"/>
    <property type="match status" value="1"/>
</dbReference>
<gene>
    <name evidence="8" type="primary">tmk</name>
    <name evidence="10" type="ORF">BCM31_07305</name>
</gene>
<dbReference type="GO" id="GO:0005829">
    <property type="term" value="C:cytosol"/>
    <property type="evidence" value="ECO:0007669"/>
    <property type="project" value="TreeGrafter"/>
</dbReference>
<protein>
    <recommendedName>
        <fullName evidence="8">Thymidylate kinase</fullName>
        <ecNumber evidence="8">2.7.4.9</ecNumber>
    </recommendedName>
    <alternativeName>
        <fullName evidence="8">dTMP kinase</fullName>
    </alternativeName>
</protein>
<keyword evidence="11" id="KW-1185">Reference proteome</keyword>
<dbReference type="GeneID" id="97290355"/>
<dbReference type="HAMAP" id="MF_00165">
    <property type="entry name" value="Thymidylate_kinase"/>
    <property type="match status" value="1"/>
</dbReference>
<dbReference type="Pfam" id="PF02223">
    <property type="entry name" value="Thymidylate_kin"/>
    <property type="match status" value="1"/>
</dbReference>
<comment type="similarity">
    <text evidence="1 8">Belongs to the thymidylate kinase family.</text>
</comment>
<dbReference type="GO" id="GO:0005524">
    <property type="term" value="F:ATP binding"/>
    <property type="evidence" value="ECO:0007669"/>
    <property type="project" value="UniProtKB-UniRule"/>
</dbReference>
<evidence type="ECO:0000256" key="5">
    <source>
        <dbReference type="ARBA" id="ARBA00022777"/>
    </source>
</evidence>
<comment type="catalytic activity">
    <reaction evidence="7 8">
        <text>dTMP + ATP = dTDP + ADP</text>
        <dbReference type="Rhea" id="RHEA:13517"/>
        <dbReference type="ChEBI" id="CHEBI:30616"/>
        <dbReference type="ChEBI" id="CHEBI:58369"/>
        <dbReference type="ChEBI" id="CHEBI:63528"/>
        <dbReference type="ChEBI" id="CHEBI:456216"/>
        <dbReference type="EC" id="2.7.4.9"/>
    </reaction>
</comment>
<proteinExistence type="inferred from homology"/>
<comment type="caution">
    <text evidence="10">The sequence shown here is derived from an EMBL/GenBank/DDBJ whole genome shotgun (WGS) entry which is preliminary data.</text>
</comment>
<keyword evidence="4 8" id="KW-0547">Nucleotide-binding</keyword>
<dbReference type="GO" id="GO:0006235">
    <property type="term" value="P:dTTP biosynthetic process"/>
    <property type="evidence" value="ECO:0007669"/>
    <property type="project" value="UniProtKB-UniRule"/>
</dbReference>
<organism evidence="10 11">
    <name type="scientific">Helicobacter winghamensis</name>
    <dbReference type="NCBI Taxonomy" id="157268"/>
    <lineage>
        <taxon>Bacteria</taxon>
        <taxon>Pseudomonadati</taxon>
        <taxon>Campylobacterota</taxon>
        <taxon>Epsilonproteobacteria</taxon>
        <taxon>Campylobacterales</taxon>
        <taxon>Helicobacteraceae</taxon>
        <taxon>Helicobacter</taxon>
    </lineage>
</organism>